<accession>A0ABQ9H7L1</accession>
<evidence type="ECO:0000313" key="2">
    <source>
        <dbReference type="Proteomes" id="UP001159363"/>
    </source>
</evidence>
<protein>
    <submittedName>
        <fullName evidence="1">Uncharacterized protein</fullName>
    </submittedName>
</protein>
<proteinExistence type="predicted"/>
<name>A0ABQ9H7L1_9NEOP</name>
<dbReference type="Proteomes" id="UP001159363">
    <property type="component" value="Chromosome 5"/>
</dbReference>
<organism evidence="1 2">
    <name type="scientific">Dryococelus australis</name>
    <dbReference type="NCBI Taxonomy" id="614101"/>
    <lineage>
        <taxon>Eukaryota</taxon>
        <taxon>Metazoa</taxon>
        <taxon>Ecdysozoa</taxon>
        <taxon>Arthropoda</taxon>
        <taxon>Hexapoda</taxon>
        <taxon>Insecta</taxon>
        <taxon>Pterygota</taxon>
        <taxon>Neoptera</taxon>
        <taxon>Polyneoptera</taxon>
        <taxon>Phasmatodea</taxon>
        <taxon>Verophasmatodea</taxon>
        <taxon>Anareolatae</taxon>
        <taxon>Phasmatidae</taxon>
        <taxon>Eurycanthinae</taxon>
        <taxon>Dryococelus</taxon>
    </lineage>
</organism>
<reference evidence="1 2" key="1">
    <citation type="submission" date="2023-02" db="EMBL/GenBank/DDBJ databases">
        <title>LHISI_Scaffold_Assembly.</title>
        <authorList>
            <person name="Stuart O.P."/>
            <person name="Cleave R."/>
            <person name="Magrath M.J.L."/>
            <person name="Mikheyev A.S."/>
        </authorList>
    </citation>
    <scope>NUCLEOTIDE SEQUENCE [LARGE SCALE GENOMIC DNA]</scope>
    <source>
        <strain evidence="1">Daus_M_001</strain>
        <tissue evidence="1">Leg muscle</tissue>
    </source>
</reference>
<comment type="caution">
    <text evidence="1">The sequence shown here is derived from an EMBL/GenBank/DDBJ whole genome shotgun (WGS) entry which is preliminary data.</text>
</comment>
<gene>
    <name evidence="1" type="ORF">PR048_016725</name>
</gene>
<evidence type="ECO:0000313" key="1">
    <source>
        <dbReference type="EMBL" id="KAJ8880259.1"/>
    </source>
</evidence>
<dbReference type="EMBL" id="JARBHB010000006">
    <property type="protein sequence ID" value="KAJ8880259.1"/>
    <property type="molecule type" value="Genomic_DNA"/>
</dbReference>
<sequence>MTSGISNSITSKLYEFEFRAVSCVGDCGGGNLALWKELGTSISKMRSWHKLSTILVECEKKTQRQNPPSYYPTQHTTATAITKYSKQEEAPTTANFDDLTKSLFNLMNTTVLNKQHSEKIPYK</sequence>
<feature type="non-terminal residue" evidence="1">
    <location>
        <position position="123"/>
    </location>
</feature>
<keyword evidence="2" id="KW-1185">Reference proteome</keyword>